<evidence type="ECO:0008006" key="3">
    <source>
        <dbReference type="Google" id="ProtNLM"/>
    </source>
</evidence>
<gene>
    <name evidence="1" type="ORF">GCM10009123_05170</name>
</gene>
<dbReference type="EMBL" id="BAAAFM010000001">
    <property type="protein sequence ID" value="GAA0200796.1"/>
    <property type="molecule type" value="Genomic_DNA"/>
</dbReference>
<evidence type="ECO:0000313" key="1">
    <source>
        <dbReference type="EMBL" id="GAA0200796.1"/>
    </source>
</evidence>
<organism evidence="1 2">
    <name type="scientific">Kangiella japonica</name>
    <dbReference type="NCBI Taxonomy" id="647384"/>
    <lineage>
        <taxon>Bacteria</taxon>
        <taxon>Pseudomonadati</taxon>
        <taxon>Pseudomonadota</taxon>
        <taxon>Gammaproteobacteria</taxon>
        <taxon>Kangiellales</taxon>
        <taxon>Kangiellaceae</taxon>
        <taxon>Kangiella</taxon>
    </lineage>
</organism>
<dbReference type="InterPro" id="IPR009061">
    <property type="entry name" value="DNA-bd_dom_put_sf"/>
</dbReference>
<protein>
    <recommendedName>
        <fullName evidence="3">Helix-turn-helix domain-containing protein</fullName>
    </recommendedName>
</protein>
<dbReference type="Proteomes" id="UP001501221">
    <property type="component" value="Unassembled WGS sequence"/>
</dbReference>
<reference evidence="2" key="1">
    <citation type="journal article" date="2019" name="Int. J. Syst. Evol. Microbiol.">
        <title>The Global Catalogue of Microorganisms (GCM) 10K type strain sequencing project: providing services to taxonomists for standard genome sequencing and annotation.</title>
        <authorList>
            <consortium name="The Broad Institute Genomics Platform"/>
            <consortium name="The Broad Institute Genome Sequencing Center for Infectious Disease"/>
            <person name="Wu L."/>
            <person name="Ma J."/>
        </authorList>
    </citation>
    <scope>NUCLEOTIDE SEQUENCE [LARGE SCALE GENOMIC DNA]</scope>
    <source>
        <strain evidence="2">JCM 16211</strain>
    </source>
</reference>
<dbReference type="SUPFAM" id="SSF46955">
    <property type="entry name" value="Putative DNA-binding domain"/>
    <property type="match status" value="1"/>
</dbReference>
<proteinExistence type="predicted"/>
<accession>A0ABP3CE94</accession>
<dbReference type="RefSeq" id="WP_343986078.1">
    <property type="nucleotide sequence ID" value="NZ_BAAAFM010000001.1"/>
</dbReference>
<name>A0ABP3CE94_9GAMM</name>
<keyword evidence="2" id="KW-1185">Reference proteome</keyword>
<comment type="caution">
    <text evidence="1">The sequence shown here is derived from an EMBL/GenBank/DDBJ whole genome shotgun (WGS) entry which is preliminary data.</text>
</comment>
<sequence>MYTDNKLNESALLHHARTTYKEIPAELAGQLSKLITLADQYPDALATRAVTAVLLGLKEPTLSYWACVGRGLPFVKSGRRCFYRLSDIKAYIEKHTFQHTGEV</sequence>
<evidence type="ECO:0000313" key="2">
    <source>
        <dbReference type="Proteomes" id="UP001501221"/>
    </source>
</evidence>